<evidence type="ECO:0000256" key="5">
    <source>
        <dbReference type="ARBA" id="ARBA00048340"/>
    </source>
</evidence>
<dbReference type="GO" id="GO:0005777">
    <property type="term" value="C:peroxisome"/>
    <property type="evidence" value="ECO:0007669"/>
    <property type="project" value="TreeGrafter"/>
</dbReference>
<dbReference type="InterPro" id="IPR045017">
    <property type="entry name" value="DECR2-like"/>
</dbReference>
<dbReference type="PANTHER" id="PTHR43296">
    <property type="entry name" value="PEROXISOMAL 2,4-DIENOYL-COA REDUCTASE"/>
    <property type="match status" value="1"/>
</dbReference>
<evidence type="ECO:0000256" key="4">
    <source>
        <dbReference type="ARBA" id="ARBA00048009"/>
    </source>
</evidence>
<dbReference type="PRINTS" id="PR00080">
    <property type="entry name" value="SDRFAMILY"/>
</dbReference>
<evidence type="ECO:0000256" key="1">
    <source>
        <dbReference type="ARBA" id="ARBA00022857"/>
    </source>
</evidence>
<evidence type="ECO:0000256" key="3">
    <source>
        <dbReference type="ARBA" id="ARBA00026117"/>
    </source>
</evidence>
<organism evidence="7 8">
    <name type="scientific">Adiantum capillus-veneris</name>
    <name type="common">Maidenhair fern</name>
    <dbReference type="NCBI Taxonomy" id="13818"/>
    <lineage>
        <taxon>Eukaryota</taxon>
        <taxon>Viridiplantae</taxon>
        <taxon>Streptophyta</taxon>
        <taxon>Embryophyta</taxon>
        <taxon>Tracheophyta</taxon>
        <taxon>Polypodiopsida</taxon>
        <taxon>Polypodiidae</taxon>
        <taxon>Polypodiales</taxon>
        <taxon>Pteridineae</taxon>
        <taxon>Pteridaceae</taxon>
        <taxon>Vittarioideae</taxon>
        <taxon>Adiantum</taxon>
    </lineage>
</organism>
<dbReference type="Proteomes" id="UP000886520">
    <property type="component" value="Chromosome 23"/>
</dbReference>
<dbReference type="InterPro" id="IPR036291">
    <property type="entry name" value="NAD(P)-bd_dom_sf"/>
</dbReference>
<proteinExistence type="predicted"/>
<dbReference type="OrthoDB" id="1393670at2759"/>
<keyword evidence="1" id="KW-0521">NADP</keyword>
<sequence length="308" mass="32590">MEDGEEQKSPFREGILRGQVALVTGGGSGIGFEVARQLGLHGSSLVLMGRRLWVLQRAAQTLRELHVQVEVVQGEVRSSDDANKAVKVALSSFGRLDILVNSAAGNFLAPAEVLAPKGFRTVIEIDTIGTFNMCHASFSALRKDGEGKDSKKGQGGVIINISATLHYGATWYQAHASAAKAAIDSLTRSLCLEWGPEYGIRVNGIAPGPVDNTAGALKLGVSNTAERPDLAAKIPIGRLGTTWDIAMAAVFLASNAGSWISGETLVVDGGHWLYKPASISRKDVVMASRSVEQKSRDTGIPDSAKSKL</sequence>
<dbReference type="PANTHER" id="PTHR43296:SF2">
    <property type="entry name" value="PEROXISOMAL 2,4-DIENOYL-COA REDUCTASE [(3E)-ENOYL-COA-PRODUCING]"/>
    <property type="match status" value="1"/>
</dbReference>
<dbReference type="SMART" id="SM00822">
    <property type="entry name" value="PKS_KR"/>
    <property type="match status" value="1"/>
</dbReference>
<evidence type="ECO:0000256" key="2">
    <source>
        <dbReference type="ARBA" id="ARBA00023002"/>
    </source>
</evidence>
<dbReference type="PRINTS" id="PR00081">
    <property type="entry name" value="GDHRDH"/>
</dbReference>
<dbReference type="InterPro" id="IPR002347">
    <property type="entry name" value="SDR_fam"/>
</dbReference>
<evidence type="ECO:0000313" key="8">
    <source>
        <dbReference type="Proteomes" id="UP000886520"/>
    </source>
</evidence>
<comment type="catalytic activity">
    <reaction evidence="4">
        <text>a (2E,4E)-dienoyl-CoA + NADPH + H(+) = a 4,5-saturated-(3E)-enoyl-CoA + NADP(+)</text>
        <dbReference type="Rhea" id="RHEA:45912"/>
        <dbReference type="ChEBI" id="CHEBI:15378"/>
        <dbReference type="ChEBI" id="CHEBI:57783"/>
        <dbReference type="ChEBI" id="CHEBI:58349"/>
        <dbReference type="ChEBI" id="CHEBI:85101"/>
        <dbReference type="ChEBI" id="CHEBI:85493"/>
        <dbReference type="EC" id="1.3.1.124"/>
    </reaction>
</comment>
<comment type="catalytic activity">
    <reaction evidence="5">
        <text>a (2E,4Z)-dienoyl-CoA + NADPH + H(+) = a 4,5-saturated-(3E)-enoyl-CoA + NADP(+)</text>
        <dbReference type="Rhea" id="RHEA:61892"/>
        <dbReference type="ChEBI" id="CHEBI:15378"/>
        <dbReference type="ChEBI" id="CHEBI:57783"/>
        <dbReference type="ChEBI" id="CHEBI:58349"/>
        <dbReference type="ChEBI" id="CHEBI:85099"/>
        <dbReference type="ChEBI" id="CHEBI:85493"/>
        <dbReference type="EC" id="1.3.1.124"/>
    </reaction>
</comment>
<protein>
    <recommendedName>
        <fullName evidence="3">2,4-dienoyl-CoA reductase [(3E)-enoyl-CoA-producing]</fullName>
        <ecNumber evidence="3">1.3.1.124</ecNumber>
    </recommendedName>
</protein>
<keyword evidence="8" id="KW-1185">Reference proteome</keyword>
<gene>
    <name evidence="7" type="ORF">GOP47_0023534</name>
</gene>
<dbReference type="Pfam" id="PF13561">
    <property type="entry name" value="adh_short_C2"/>
    <property type="match status" value="1"/>
</dbReference>
<accession>A0A9D4Z4J7</accession>
<evidence type="ECO:0000259" key="6">
    <source>
        <dbReference type="SMART" id="SM00822"/>
    </source>
</evidence>
<comment type="caution">
    <text evidence="7">The sequence shown here is derived from an EMBL/GenBank/DDBJ whole genome shotgun (WGS) entry which is preliminary data.</text>
</comment>
<dbReference type="Gene3D" id="3.40.50.720">
    <property type="entry name" value="NAD(P)-binding Rossmann-like Domain"/>
    <property type="match status" value="1"/>
</dbReference>
<dbReference type="SUPFAM" id="SSF51735">
    <property type="entry name" value="NAD(P)-binding Rossmann-fold domains"/>
    <property type="match status" value="1"/>
</dbReference>
<dbReference type="InterPro" id="IPR057326">
    <property type="entry name" value="KR_dom"/>
</dbReference>
<dbReference type="FunFam" id="3.40.50.720:FF:000084">
    <property type="entry name" value="Short-chain dehydrogenase reductase"/>
    <property type="match status" value="1"/>
</dbReference>
<dbReference type="GO" id="GO:0008670">
    <property type="term" value="F:2,4-dienoyl-CoA reductase (NADPH) activity"/>
    <property type="evidence" value="ECO:0007669"/>
    <property type="project" value="InterPro"/>
</dbReference>
<dbReference type="EC" id="1.3.1.124" evidence="3"/>
<feature type="domain" description="Ketoreductase" evidence="6">
    <location>
        <begin position="19"/>
        <end position="167"/>
    </location>
</feature>
<keyword evidence="2" id="KW-0560">Oxidoreductase</keyword>
<dbReference type="GO" id="GO:0009062">
    <property type="term" value="P:fatty acid catabolic process"/>
    <property type="evidence" value="ECO:0007669"/>
    <property type="project" value="InterPro"/>
</dbReference>
<dbReference type="EMBL" id="JABFUD020000023">
    <property type="protein sequence ID" value="KAI5061029.1"/>
    <property type="molecule type" value="Genomic_DNA"/>
</dbReference>
<name>A0A9D4Z4J7_ADICA</name>
<dbReference type="AlphaFoldDB" id="A0A9D4Z4J7"/>
<evidence type="ECO:0000313" key="7">
    <source>
        <dbReference type="EMBL" id="KAI5061029.1"/>
    </source>
</evidence>
<reference evidence="7" key="1">
    <citation type="submission" date="2021-01" db="EMBL/GenBank/DDBJ databases">
        <title>Adiantum capillus-veneris genome.</title>
        <authorList>
            <person name="Fang Y."/>
            <person name="Liao Q."/>
        </authorList>
    </citation>
    <scope>NUCLEOTIDE SEQUENCE</scope>
    <source>
        <strain evidence="7">H3</strain>
        <tissue evidence="7">Leaf</tissue>
    </source>
</reference>